<accession>A0A644X2L3</accession>
<sequence length="136" mass="15035">MEKSPPHPPENGGAGHGFQSHNRGTGHGRTIFLKEVTDGMKEHTGYFRSVKVLPGYRMEVETATCSRIEFDFTSRLNTIRFGILKDGGVFSTASTDGDYILFRRNDEIRVKISAPEFIDLLLVDRTATRAGGDSGN</sequence>
<dbReference type="AlphaFoldDB" id="A0A644X2L3"/>
<name>A0A644X2L3_9ZZZZ</name>
<dbReference type="EMBL" id="VSSQ01001460">
    <property type="protein sequence ID" value="MPM08533.1"/>
    <property type="molecule type" value="Genomic_DNA"/>
</dbReference>
<gene>
    <name evidence="2" type="ORF">SDC9_54846</name>
</gene>
<evidence type="ECO:0000256" key="1">
    <source>
        <dbReference type="SAM" id="MobiDB-lite"/>
    </source>
</evidence>
<comment type="caution">
    <text evidence="2">The sequence shown here is derived from an EMBL/GenBank/DDBJ whole genome shotgun (WGS) entry which is preliminary data.</text>
</comment>
<evidence type="ECO:0000313" key="2">
    <source>
        <dbReference type="EMBL" id="MPM08533.1"/>
    </source>
</evidence>
<protein>
    <submittedName>
        <fullName evidence="2">Uncharacterized protein</fullName>
    </submittedName>
</protein>
<proteinExistence type="predicted"/>
<feature type="region of interest" description="Disordered" evidence="1">
    <location>
        <begin position="1"/>
        <end position="25"/>
    </location>
</feature>
<reference evidence="2" key="1">
    <citation type="submission" date="2019-08" db="EMBL/GenBank/DDBJ databases">
        <authorList>
            <person name="Kucharzyk K."/>
            <person name="Murdoch R.W."/>
            <person name="Higgins S."/>
            <person name="Loffler F."/>
        </authorList>
    </citation>
    <scope>NUCLEOTIDE SEQUENCE</scope>
</reference>
<organism evidence="2">
    <name type="scientific">bioreactor metagenome</name>
    <dbReference type="NCBI Taxonomy" id="1076179"/>
    <lineage>
        <taxon>unclassified sequences</taxon>
        <taxon>metagenomes</taxon>
        <taxon>ecological metagenomes</taxon>
    </lineage>
</organism>